<dbReference type="EMBL" id="CP015378">
    <property type="protein sequence ID" value="ANC76179.1"/>
    <property type="molecule type" value="Genomic_DNA"/>
</dbReference>
<sequence>MNQQEVKNILMNLQNKQYIESDITHTFSENNTAVFSVKYLKNDQTFEVIQIETNSLQRFDNVDSAVHCINNLIAK</sequence>
<organism evidence="1 2">
    <name type="scientific">Fictibacillus phosphorivorans</name>
    <dbReference type="NCBI Taxonomy" id="1221500"/>
    <lineage>
        <taxon>Bacteria</taxon>
        <taxon>Bacillati</taxon>
        <taxon>Bacillota</taxon>
        <taxon>Bacilli</taxon>
        <taxon>Bacillales</taxon>
        <taxon>Fictibacillaceae</taxon>
        <taxon>Fictibacillus</taxon>
    </lineage>
</organism>
<dbReference type="Proteomes" id="UP000076623">
    <property type="component" value="Chromosome"/>
</dbReference>
<accession>A0A168VU14</accession>
<dbReference type="Gene3D" id="3.30.720.20">
    <property type="entry name" value="Protein of unknown function DUF1797"/>
    <property type="match status" value="1"/>
</dbReference>
<gene>
    <name evidence="1" type="ORF">ABE65_004880</name>
</gene>
<proteinExistence type="predicted"/>
<evidence type="ECO:0000313" key="2">
    <source>
        <dbReference type="Proteomes" id="UP000076623"/>
    </source>
</evidence>
<dbReference type="InterPro" id="IPR038073">
    <property type="entry name" value="YkuJ-like_sf"/>
</dbReference>
<name>A0A168VU14_9BACL</name>
<dbReference type="SUPFAM" id="SSF143567">
    <property type="entry name" value="YkuJ-like"/>
    <property type="match status" value="1"/>
</dbReference>
<evidence type="ECO:0008006" key="3">
    <source>
        <dbReference type="Google" id="ProtNLM"/>
    </source>
</evidence>
<dbReference type="RefSeq" id="WP_066391954.1">
    <property type="nucleotide sequence ID" value="NZ_CP015378.1"/>
</dbReference>
<reference evidence="1 2" key="1">
    <citation type="submission" date="2016-04" db="EMBL/GenBank/DDBJ databases">
        <title>Complete genome sequence of Fictibacillus phosphorivorans G25-29, a strain toxic to nematodes.</title>
        <authorList>
            <person name="Zheng Z."/>
        </authorList>
    </citation>
    <scope>NUCLEOTIDE SEQUENCE [LARGE SCALE GENOMIC DNA]</scope>
    <source>
        <strain evidence="1 2">G25-29</strain>
    </source>
</reference>
<keyword evidence="2" id="KW-1185">Reference proteome</keyword>
<evidence type="ECO:0000313" key="1">
    <source>
        <dbReference type="EMBL" id="ANC76179.1"/>
    </source>
</evidence>
<dbReference type="KEGG" id="fpn:ABE65_004880"/>
<dbReference type="AlphaFoldDB" id="A0A168VU14"/>
<protein>
    <recommendedName>
        <fullName evidence="3">DUF1797 family protein</fullName>
    </recommendedName>
</protein>